<feature type="non-terminal residue" evidence="6">
    <location>
        <position position="246"/>
    </location>
</feature>
<keyword evidence="3" id="KW-0408">Iron</keyword>
<protein>
    <recommendedName>
        <fullName evidence="5">Radical SAM core domain-containing protein</fullName>
    </recommendedName>
</protein>
<proteinExistence type="predicted"/>
<dbReference type="AlphaFoldDB" id="X0VLL4"/>
<dbReference type="PANTHER" id="PTHR43075:SF1">
    <property type="entry name" value="FORMATE LYASE ACTIVATING ENZYME, PUTATIVE (AFU_ORTHOLOGUE AFUA_2G15630)-RELATED"/>
    <property type="match status" value="1"/>
</dbReference>
<keyword evidence="4" id="KW-0411">Iron-sulfur</keyword>
<dbReference type="InterPro" id="IPR007197">
    <property type="entry name" value="rSAM"/>
</dbReference>
<gene>
    <name evidence="6" type="ORF">S01H1_60257</name>
</gene>
<dbReference type="Pfam" id="PF04055">
    <property type="entry name" value="Radical_SAM"/>
    <property type="match status" value="1"/>
</dbReference>
<dbReference type="Gene3D" id="3.20.20.70">
    <property type="entry name" value="Aldolase class I"/>
    <property type="match status" value="1"/>
</dbReference>
<evidence type="ECO:0000256" key="1">
    <source>
        <dbReference type="ARBA" id="ARBA00022691"/>
    </source>
</evidence>
<dbReference type="SUPFAM" id="SSF102114">
    <property type="entry name" value="Radical SAM enzymes"/>
    <property type="match status" value="1"/>
</dbReference>
<dbReference type="SFLD" id="SFLDG01099">
    <property type="entry name" value="Uncharacterised_Radical_SAM_Su"/>
    <property type="match status" value="1"/>
</dbReference>
<evidence type="ECO:0000259" key="5">
    <source>
        <dbReference type="Pfam" id="PF04055"/>
    </source>
</evidence>
<comment type="caution">
    <text evidence="6">The sequence shown here is derived from an EMBL/GenBank/DDBJ whole genome shotgun (WGS) entry which is preliminary data.</text>
</comment>
<organism evidence="6">
    <name type="scientific">marine sediment metagenome</name>
    <dbReference type="NCBI Taxonomy" id="412755"/>
    <lineage>
        <taxon>unclassified sequences</taxon>
        <taxon>metagenomes</taxon>
        <taxon>ecological metagenomes</taxon>
    </lineage>
</organism>
<accession>X0VLL4</accession>
<evidence type="ECO:0000256" key="3">
    <source>
        <dbReference type="ARBA" id="ARBA00023004"/>
    </source>
</evidence>
<dbReference type="CDD" id="cd01335">
    <property type="entry name" value="Radical_SAM"/>
    <property type="match status" value="1"/>
</dbReference>
<feature type="domain" description="Radical SAM core" evidence="5">
    <location>
        <begin position="112"/>
        <end position="225"/>
    </location>
</feature>
<dbReference type="GO" id="GO:0051536">
    <property type="term" value="F:iron-sulfur cluster binding"/>
    <property type="evidence" value="ECO:0007669"/>
    <property type="project" value="UniProtKB-KW"/>
</dbReference>
<evidence type="ECO:0000256" key="2">
    <source>
        <dbReference type="ARBA" id="ARBA00022723"/>
    </source>
</evidence>
<dbReference type="GO" id="GO:0003824">
    <property type="term" value="F:catalytic activity"/>
    <property type="evidence" value="ECO:0007669"/>
    <property type="project" value="InterPro"/>
</dbReference>
<keyword evidence="1" id="KW-0949">S-adenosyl-L-methionine</keyword>
<dbReference type="InterPro" id="IPR013785">
    <property type="entry name" value="Aldolase_TIM"/>
</dbReference>
<dbReference type="PANTHER" id="PTHR43075">
    <property type="entry name" value="FORMATE LYASE ACTIVATING ENZYME, PUTATIVE (AFU_ORTHOLOGUE AFUA_2G15630)-RELATED"/>
    <property type="match status" value="1"/>
</dbReference>
<dbReference type="SFLD" id="SFLDS00029">
    <property type="entry name" value="Radical_SAM"/>
    <property type="match status" value="1"/>
</dbReference>
<reference evidence="6" key="1">
    <citation type="journal article" date="2014" name="Front. Microbiol.">
        <title>High frequency of phylogenetically diverse reductive dehalogenase-homologous genes in deep subseafloor sedimentary metagenomes.</title>
        <authorList>
            <person name="Kawai M."/>
            <person name="Futagami T."/>
            <person name="Toyoda A."/>
            <person name="Takaki Y."/>
            <person name="Nishi S."/>
            <person name="Hori S."/>
            <person name="Arai W."/>
            <person name="Tsubouchi T."/>
            <person name="Morono Y."/>
            <person name="Uchiyama I."/>
            <person name="Ito T."/>
            <person name="Fujiyama A."/>
            <person name="Inagaki F."/>
            <person name="Takami H."/>
        </authorList>
    </citation>
    <scope>NUCLEOTIDE SEQUENCE</scope>
    <source>
        <strain evidence="6">Expedition CK06-06</strain>
    </source>
</reference>
<sequence>MEFTRRDFIKRSFLLGSSLLLSPVSLYAEQKKGEGWHPAYEKLEKEGKFAQRVEQAYSIFEECELCPRQCGVNRQKGERGFCQAPAKVVVFSANPHFGEEIPLVGQNGSGTIFFSNCNLRCIFCQNWPISHEGRGKEIKDEDLAELMIYLQEIGCHNINFVTPTHVMPNILNATRIALKKGLHLPLVYNTSGYERLEILKILDGIVDIYMPDMKYMDADHADKYSSGASDYPEVTKKAIIEMNRQV</sequence>
<dbReference type="GO" id="GO:0046872">
    <property type="term" value="F:metal ion binding"/>
    <property type="evidence" value="ECO:0007669"/>
    <property type="project" value="UniProtKB-KW"/>
</dbReference>
<evidence type="ECO:0000256" key="4">
    <source>
        <dbReference type="ARBA" id="ARBA00023014"/>
    </source>
</evidence>
<evidence type="ECO:0000313" key="6">
    <source>
        <dbReference type="EMBL" id="GAG19224.1"/>
    </source>
</evidence>
<name>X0VLL4_9ZZZZ</name>
<keyword evidence="2" id="KW-0479">Metal-binding</keyword>
<dbReference type="EMBL" id="BARS01039467">
    <property type="protein sequence ID" value="GAG19224.1"/>
    <property type="molecule type" value="Genomic_DNA"/>
</dbReference>
<dbReference type="InterPro" id="IPR040085">
    <property type="entry name" value="MJ0674-like"/>
</dbReference>
<dbReference type="InterPro" id="IPR058240">
    <property type="entry name" value="rSAM_sf"/>
</dbReference>